<sequence length="123" mass="12557">MVGTNTVVLAYVLVAILSVSNVDAVFKCYVCTGTTSSDSCSDPFTKSTSLESTLAICLGCIKTKINGVVSRECSPLAVGNWCTGSGDNAACYCESGLCNGSSTLAISMTTVLCAALAVVISKF</sequence>
<feature type="chain" id="PRO_5039593930" description="Protein quiver" evidence="1">
    <location>
        <begin position="25"/>
        <end position="123"/>
    </location>
</feature>
<name>A0A9D4ITJ4_DREPO</name>
<reference evidence="2" key="2">
    <citation type="submission" date="2020-11" db="EMBL/GenBank/DDBJ databases">
        <authorList>
            <person name="McCartney M.A."/>
            <person name="Auch B."/>
            <person name="Kono T."/>
            <person name="Mallez S."/>
            <person name="Becker A."/>
            <person name="Gohl D.M."/>
            <person name="Silverstein K.A.T."/>
            <person name="Koren S."/>
            <person name="Bechman K.B."/>
            <person name="Herman A."/>
            <person name="Abrahante J.E."/>
            <person name="Garbe J."/>
        </authorList>
    </citation>
    <scope>NUCLEOTIDE SEQUENCE</scope>
    <source>
        <strain evidence="2">Duluth1</strain>
        <tissue evidence="2">Whole animal</tissue>
    </source>
</reference>
<evidence type="ECO:0000313" key="2">
    <source>
        <dbReference type="EMBL" id="KAH3786125.1"/>
    </source>
</evidence>
<dbReference type="AlphaFoldDB" id="A0A9D4ITJ4"/>
<gene>
    <name evidence="2" type="ORF">DPMN_164227</name>
</gene>
<feature type="signal peptide" evidence="1">
    <location>
        <begin position="1"/>
        <end position="24"/>
    </location>
</feature>
<evidence type="ECO:0000313" key="3">
    <source>
        <dbReference type="Proteomes" id="UP000828390"/>
    </source>
</evidence>
<keyword evidence="1" id="KW-0732">Signal</keyword>
<accession>A0A9D4ITJ4</accession>
<proteinExistence type="predicted"/>
<keyword evidence="3" id="KW-1185">Reference proteome</keyword>
<dbReference type="EMBL" id="JAIWYP010000008">
    <property type="protein sequence ID" value="KAH3786125.1"/>
    <property type="molecule type" value="Genomic_DNA"/>
</dbReference>
<protein>
    <recommendedName>
        <fullName evidence="4">Protein quiver</fullName>
    </recommendedName>
</protein>
<comment type="caution">
    <text evidence="2">The sequence shown here is derived from an EMBL/GenBank/DDBJ whole genome shotgun (WGS) entry which is preliminary data.</text>
</comment>
<organism evidence="2 3">
    <name type="scientific">Dreissena polymorpha</name>
    <name type="common">Zebra mussel</name>
    <name type="synonym">Mytilus polymorpha</name>
    <dbReference type="NCBI Taxonomy" id="45954"/>
    <lineage>
        <taxon>Eukaryota</taxon>
        <taxon>Metazoa</taxon>
        <taxon>Spiralia</taxon>
        <taxon>Lophotrochozoa</taxon>
        <taxon>Mollusca</taxon>
        <taxon>Bivalvia</taxon>
        <taxon>Autobranchia</taxon>
        <taxon>Heteroconchia</taxon>
        <taxon>Euheterodonta</taxon>
        <taxon>Imparidentia</taxon>
        <taxon>Neoheterodontei</taxon>
        <taxon>Myida</taxon>
        <taxon>Dreissenoidea</taxon>
        <taxon>Dreissenidae</taxon>
        <taxon>Dreissena</taxon>
    </lineage>
</organism>
<evidence type="ECO:0000256" key="1">
    <source>
        <dbReference type="SAM" id="SignalP"/>
    </source>
</evidence>
<dbReference type="Proteomes" id="UP000828390">
    <property type="component" value="Unassembled WGS sequence"/>
</dbReference>
<reference evidence="2" key="1">
    <citation type="journal article" date="2019" name="bioRxiv">
        <title>The Genome of the Zebra Mussel, Dreissena polymorpha: A Resource for Invasive Species Research.</title>
        <authorList>
            <person name="McCartney M.A."/>
            <person name="Auch B."/>
            <person name="Kono T."/>
            <person name="Mallez S."/>
            <person name="Zhang Y."/>
            <person name="Obille A."/>
            <person name="Becker A."/>
            <person name="Abrahante J.E."/>
            <person name="Garbe J."/>
            <person name="Badalamenti J.P."/>
            <person name="Herman A."/>
            <person name="Mangelson H."/>
            <person name="Liachko I."/>
            <person name="Sullivan S."/>
            <person name="Sone E.D."/>
            <person name="Koren S."/>
            <person name="Silverstein K.A.T."/>
            <person name="Beckman K.B."/>
            <person name="Gohl D.M."/>
        </authorList>
    </citation>
    <scope>NUCLEOTIDE SEQUENCE</scope>
    <source>
        <strain evidence="2">Duluth1</strain>
        <tissue evidence="2">Whole animal</tissue>
    </source>
</reference>
<evidence type="ECO:0008006" key="4">
    <source>
        <dbReference type="Google" id="ProtNLM"/>
    </source>
</evidence>